<dbReference type="PANTHER" id="PTHR23104:SF13">
    <property type="entry name" value="EF-HAND DOMAIN-CONTAINING PROTEIN"/>
    <property type="match status" value="1"/>
</dbReference>
<accession>A0ABM0GTV3</accession>
<sequence>MVKYPQIVDLLNLCKMDKCICCLIFLLHSVSSTINEETEHLGLHLGDKLDFDEEGARHLYEHLSEIIDLPDDFQYGKFSNEQGRFFFFISHDFDRNNKLDGLECLALLTDFYDPKDSKSSGKLVSELSITEVVTLVDELLFKHDLDGDGYIDFAEINNPNVESVWTKMSEVIDVVEKRLEEGHVLTDPHIHHPSEEEETLNLTTKI</sequence>
<dbReference type="InterPro" id="IPR011992">
    <property type="entry name" value="EF-hand-dom_pair"/>
</dbReference>
<dbReference type="InterPro" id="IPR018247">
    <property type="entry name" value="EF_Hand_1_Ca_BS"/>
</dbReference>
<proteinExistence type="predicted"/>
<evidence type="ECO:0000313" key="5">
    <source>
        <dbReference type="RefSeq" id="XP_002737241.1"/>
    </source>
</evidence>
<organism evidence="4 5">
    <name type="scientific">Saccoglossus kowalevskii</name>
    <name type="common">Acorn worm</name>
    <dbReference type="NCBI Taxonomy" id="10224"/>
    <lineage>
        <taxon>Eukaryota</taxon>
        <taxon>Metazoa</taxon>
        <taxon>Hemichordata</taxon>
        <taxon>Enteropneusta</taxon>
        <taxon>Harrimaniidae</taxon>
        <taxon>Saccoglossus</taxon>
    </lineage>
</organism>
<evidence type="ECO:0000256" key="3">
    <source>
        <dbReference type="ARBA" id="ARBA00022837"/>
    </source>
</evidence>
<protein>
    <submittedName>
        <fullName evidence="5">Uncharacterized protein LOC100377831</fullName>
    </submittedName>
</protein>
<evidence type="ECO:0000256" key="1">
    <source>
        <dbReference type="ARBA" id="ARBA00022729"/>
    </source>
</evidence>
<dbReference type="InterPro" id="IPR052110">
    <property type="entry name" value="MCFD2-like"/>
</dbReference>
<keyword evidence="4" id="KW-1185">Reference proteome</keyword>
<keyword evidence="2" id="KW-0677">Repeat</keyword>
<evidence type="ECO:0000313" key="4">
    <source>
        <dbReference type="Proteomes" id="UP000694865"/>
    </source>
</evidence>
<evidence type="ECO:0000256" key="2">
    <source>
        <dbReference type="ARBA" id="ARBA00022737"/>
    </source>
</evidence>
<keyword evidence="3" id="KW-0106">Calcium</keyword>
<dbReference type="RefSeq" id="XP_002737241.1">
    <property type="nucleotide sequence ID" value="XM_002737195.2"/>
</dbReference>
<name>A0ABM0GTV3_SACKO</name>
<dbReference type="SUPFAM" id="SSF47473">
    <property type="entry name" value="EF-hand"/>
    <property type="match status" value="1"/>
</dbReference>
<dbReference type="Proteomes" id="UP000694865">
    <property type="component" value="Unplaced"/>
</dbReference>
<gene>
    <name evidence="5" type="primary">LOC100377831</name>
</gene>
<dbReference type="GeneID" id="100377831"/>
<dbReference type="PANTHER" id="PTHR23104">
    <property type="entry name" value="MULTIPLE COAGULATION FACTOR DEFICIENCY PROTEIN 2 NEURAL STEM CELL DERIVED NEURONAL SURVIVAL PROTEIN"/>
    <property type="match status" value="1"/>
</dbReference>
<dbReference type="PROSITE" id="PS00018">
    <property type="entry name" value="EF_HAND_1"/>
    <property type="match status" value="1"/>
</dbReference>
<dbReference type="Gene3D" id="1.10.238.10">
    <property type="entry name" value="EF-hand"/>
    <property type="match status" value="1"/>
</dbReference>
<reference evidence="5" key="1">
    <citation type="submission" date="2025-08" db="UniProtKB">
        <authorList>
            <consortium name="RefSeq"/>
        </authorList>
    </citation>
    <scope>IDENTIFICATION</scope>
    <source>
        <tissue evidence="5">Testes</tissue>
    </source>
</reference>
<keyword evidence="1" id="KW-0732">Signal</keyword>